<proteinExistence type="predicted"/>
<dbReference type="PANTHER" id="PTHR33112:SF11">
    <property type="entry name" value="HETEROKARYON INCOMPATIBILITY DOMAIN-CONTAINING PROTEIN"/>
    <property type="match status" value="1"/>
</dbReference>
<gene>
    <name evidence="2" type="ORF">AA0119_g11414</name>
</gene>
<dbReference type="InterPro" id="IPR010730">
    <property type="entry name" value="HET"/>
</dbReference>
<dbReference type="EMBL" id="PDXF01000086">
    <property type="protein sequence ID" value="RYN89356.1"/>
    <property type="molecule type" value="Genomic_DNA"/>
</dbReference>
<dbReference type="Pfam" id="PF06985">
    <property type="entry name" value="HET"/>
    <property type="match status" value="2"/>
</dbReference>
<protein>
    <recommendedName>
        <fullName evidence="1">Heterokaryon incompatibility domain-containing protein</fullName>
    </recommendedName>
</protein>
<name>A0ABY0FU75_9PLEO</name>
<dbReference type="Proteomes" id="UP000293195">
    <property type="component" value="Unassembled WGS sequence"/>
</dbReference>
<sequence length="728" mass="83027">MLCNICVGVLTHRANLIAKEHGDDGLAIMCAHHRTLETLEMSAAQGCHICQAFWLQVSETEQDALRAAETKRLLATPGRPPEKPEPDNLEEYFEWLTFTLLLKEPWGLGVDYVLMLKFSGEGVDWRSVSPKDTPALGFHTFQICFNRQLTQAVNSYSTDSDEFWATAMTWFDQCVKTHVKCNPNRDRPAWYPTRLLDLGSGQNDNQILRLIQTADESMSGPYVTLSHCSGKSQFIQLNKNTSASLRSGVSIEVMPKTFREAILTTRRFGTRYIWIDSMCIQQVWMHMGEDCSRRWLTEHNEKDDQSDWFHEAALMHKVYSHSYCNFSAASALDGSQGLFRTRDPQALNGTRIELCVADIDESRSHIQCDIHNYFFWSHNIPGCIINKRAWVVQERLLAPRVLCFGHSQLLWECMEHDASESYPNRLPDFFQKQVFTNFKALDADTYIRKIEAQGRQVDGNVACYVIWNKIISAYSETLLTVATDKLIALSGIAKRMRPTVNNDTYVAGIWRKHLESALLWLIKTHEKIDGSPSCRPTPYRAPTWSWASVDGVMVTEAVRSKSEWAIEVVDHHLKYATNDTTGVVTGGWLDLQGALKPLGVTHETQDRWRMLVNNVLVRPQDDSLPDWKRIGPLVHLDVPATDDAFVHDMIQQRLFFMIARTPESDNEYIPILLLRLCDAERRLFERIGIATGGPKGGTELLLAELDEETRASLPCLRYEKGLHTVRMI</sequence>
<organism evidence="2 3">
    <name type="scientific">Alternaria tenuissima</name>
    <dbReference type="NCBI Taxonomy" id="119927"/>
    <lineage>
        <taxon>Eukaryota</taxon>
        <taxon>Fungi</taxon>
        <taxon>Dikarya</taxon>
        <taxon>Ascomycota</taxon>
        <taxon>Pezizomycotina</taxon>
        <taxon>Dothideomycetes</taxon>
        <taxon>Pleosporomycetidae</taxon>
        <taxon>Pleosporales</taxon>
        <taxon>Pleosporineae</taxon>
        <taxon>Pleosporaceae</taxon>
        <taxon>Alternaria</taxon>
        <taxon>Alternaria sect. Alternaria</taxon>
        <taxon>Alternaria alternata complex</taxon>
    </lineage>
</organism>
<reference evidence="3" key="1">
    <citation type="journal article" date="2019" name="bioRxiv">
        <title>Genomics, evolutionary history and diagnostics of the Alternaria alternata species group including apple and Asian pear pathotypes.</title>
        <authorList>
            <person name="Armitage A.D."/>
            <person name="Cockerton H.M."/>
            <person name="Sreenivasaprasad S."/>
            <person name="Woodhall J.W."/>
            <person name="Lane C.R."/>
            <person name="Harrison R.J."/>
            <person name="Clarkson J.P."/>
        </authorList>
    </citation>
    <scope>NUCLEOTIDE SEQUENCE [LARGE SCALE GENOMIC DNA]</scope>
    <source>
        <strain evidence="3">FERA 635</strain>
    </source>
</reference>
<evidence type="ECO:0000313" key="3">
    <source>
        <dbReference type="Proteomes" id="UP000293195"/>
    </source>
</evidence>
<accession>A0ABY0FU75</accession>
<feature type="domain" description="Heterokaryon incompatibility" evidence="1">
    <location>
        <begin position="222"/>
        <end position="282"/>
    </location>
</feature>
<evidence type="ECO:0000313" key="2">
    <source>
        <dbReference type="EMBL" id="RYN89356.1"/>
    </source>
</evidence>
<comment type="caution">
    <text evidence="2">The sequence shown here is derived from an EMBL/GenBank/DDBJ whole genome shotgun (WGS) entry which is preliminary data.</text>
</comment>
<keyword evidence="3" id="KW-1185">Reference proteome</keyword>
<evidence type="ECO:0000259" key="1">
    <source>
        <dbReference type="Pfam" id="PF06985"/>
    </source>
</evidence>
<dbReference type="PANTHER" id="PTHR33112">
    <property type="entry name" value="DOMAIN PROTEIN, PUTATIVE-RELATED"/>
    <property type="match status" value="1"/>
</dbReference>
<feature type="domain" description="Heterokaryon incompatibility" evidence="1">
    <location>
        <begin position="302"/>
        <end position="394"/>
    </location>
</feature>